<feature type="region of interest" description="Disordered" evidence="1">
    <location>
        <begin position="921"/>
        <end position="975"/>
    </location>
</feature>
<dbReference type="PANTHER" id="PTHR31011:SF2">
    <property type="entry name" value="PROTEIN STB2-RELATED"/>
    <property type="match status" value="1"/>
</dbReference>
<proteinExistence type="predicted"/>
<comment type="caution">
    <text evidence="3">The sequence shown here is derived from an EMBL/GenBank/DDBJ whole genome shotgun (WGS) entry which is preliminary data.</text>
</comment>
<feature type="compositionally biased region" description="Low complexity" evidence="1">
    <location>
        <begin position="1234"/>
        <end position="1249"/>
    </location>
</feature>
<dbReference type="InterPro" id="IPR059025">
    <property type="entry name" value="STB6_N"/>
</dbReference>
<feature type="region of interest" description="Disordered" evidence="1">
    <location>
        <begin position="228"/>
        <end position="288"/>
    </location>
</feature>
<dbReference type="EMBL" id="VDMD01000002">
    <property type="protein sequence ID" value="TRM67531.1"/>
    <property type="molecule type" value="Genomic_DNA"/>
</dbReference>
<dbReference type="STRING" id="97359.A0A550CRW9"/>
<feature type="region of interest" description="Disordered" evidence="1">
    <location>
        <begin position="1198"/>
        <end position="1249"/>
    </location>
</feature>
<organism evidence="3 4">
    <name type="scientific">Schizophyllum amplum</name>
    <dbReference type="NCBI Taxonomy" id="97359"/>
    <lineage>
        <taxon>Eukaryota</taxon>
        <taxon>Fungi</taxon>
        <taxon>Dikarya</taxon>
        <taxon>Basidiomycota</taxon>
        <taxon>Agaricomycotina</taxon>
        <taxon>Agaricomycetes</taxon>
        <taxon>Agaricomycetidae</taxon>
        <taxon>Agaricales</taxon>
        <taxon>Schizophyllaceae</taxon>
        <taxon>Schizophyllum</taxon>
    </lineage>
</organism>
<feature type="domain" description="STB6-like N-terminal" evidence="2">
    <location>
        <begin position="51"/>
        <end position="176"/>
    </location>
</feature>
<dbReference type="Pfam" id="PF25995">
    <property type="entry name" value="STB6_N"/>
    <property type="match status" value="1"/>
</dbReference>
<evidence type="ECO:0000256" key="1">
    <source>
        <dbReference type="SAM" id="MobiDB-lite"/>
    </source>
</evidence>
<feature type="region of interest" description="Disordered" evidence="1">
    <location>
        <begin position="705"/>
        <end position="821"/>
    </location>
</feature>
<reference evidence="3 4" key="1">
    <citation type="journal article" date="2019" name="New Phytol.">
        <title>Comparative genomics reveals unique wood-decay strategies and fruiting body development in the Schizophyllaceae.</title>
        <authorList>
            <person name="Almasi E."/>
            <person name="Sahu N."/>
            <person name="Krizsan K."/>
            <person name="Balint B."/>
            <person name="Kovacs G.M."/>
            <person name="Kiss B."/>
            <person name="Cseklye J."/>
            <person name="Drula E."/>
            <person name="Henrissat B."/>
            <person name="Nagy I."/>
            <person name="Chovatia M."/>
            <person name="Adam C."/>
            <person name="LaButti K."/>
            <person name="Lipzen A."/>
            <person name="Riley R."/>
            <person name="Grigoriev I.V."/>
            <person name="Nagy L.G."/>
        </authorList>
    </citation>
    <scope>NUCLEOTIDE SEQUENCE [LARGE SCALE GENOMIC DNA]</scope>
    <source>
        <strain evidence="3 4">NL-1724</strain>
    </source>
</reference>
<gene>
    <name evidence="3" type="ORF">BD626DRAFT_564459</name>
</gene>
<feature type="compositionally biased region" description="Basic and acidic residues" evidence="1">
    <location>
        <begin position="1216"/>
        <end position="1231"/>
    </location>
</feature>
<dbReference type="GO" id="GO:0070822">
    <property type="term" value="C:Sin3-type complex"/>
    <property type="evidence" value="ECO:0007669"/>
    <property type="project" value="TreeGrafter"/>
</dbReference>
<protein>
    <recommendedName>
        <fullName evidence="2">STB6-like N-terminal domain-containing protein</fullName>
    </recommendedName>
</protein>
<dbReference type="PANTHER" id="PTHR31011">
    <property type="entry name" value="PROTEIN STB2-RELATED"/>
    <property type="match status" value="1"/>
</dbReference>
<feature type="compositionally biased region" description="Basic and acidic residues" evidence="1">
    <location>
        <begin position="650"/>
        <end position="664"/>
    </location>
</feature>
<feature type="compositionally biased region" description="Polar residues" evidence="1">
    <location>
        <begin position="270"/>
        <end position="284"/>
    </location>
</feature>
<accession>A0A550CRW9</accession>
<feature type="compositionally biased region" description="Basic and acidic residues" evidence="1">
    <location>
        <begin position="705"/>
        <end position="727"/>
    </location>
</feature>
<feature type="compositionally biased region" description="Low complexity" evidence="1">
    <location>
        <begin position="945"/>
        <end position="962"/>
    </location>
</feature>
<dbReference type="Proteomes" id="UP000320762">
    <property type="component" value="Unassembled WGS sequence"/>
</dbReference>
<evidence type="ECO:0000313" key="3">
    <source>
        <dbReference type="EMBL" id="TRM67531.1"/>
    </source>
</evidence>
<dbReference type="AlphaFoldDB" id="A0A550CRW9"/>
<name>A0A550CRW9_9AGAR</name>
<evidence type="ECO:0000259" key="2">
    <source>
        <dbReference type="Pfam" id="PF25995"/>
    </source>
</evidence>
<feature type="region of interest" description="Disordered" evidence="1">
    <location>
        <begin position="641"/>
        <end position="664"/>
    </location>
</feature>
<feature type="compositionally biased region" description="Basic and acidic residues" evidence="1">
    <location>
        <begin position="527"/>
        <end position="572"/>
    </location>
</feature>
<evidence type="ECO:0000313" key="4">
    <source>
        <dbReference type="Proteomes" id="UP000320762"/>
    </source>
</evidence>
<sequence length="1249" mass="138429">MQRIPNDRLNSSATITSNVGLKPSALLMPTVRPPTRGTGANDIGLEWFGLPVQFEIADCSIELEGYQMYAVEKWIVERDRPVTVLVVYTGDTAHKISVTALRPSQKLSSADAQAQWADAVHYLRRDGARAKETPQGVLMATSLAHFRSDYTIVHIPNGNFLDAKSRLYANINLLRMGCAGRSTLTLEEPTDSTKERFVKLFGVPETSWAFEPNREDGEDAPSRVDESFVVLTPPRGGSATSPAKLTKERHSPLQSRSPPTPPEHKRRKSVSSSPAMLSNKSPPLSNRAPALLGVPSRGDGKIRPVPTTTSGAFLATVLELVRIVQAALGAFGMYTPQCNARRRNRSSSSAAMTIPSDGLLCDVTVEGIKTWVAEVGEHCADIEPTERIVDPTVVSSLLSLTLAMRNKLAELLGSADSPPKDPFLNHPEFIRSISMFAARVLSPTPHALSLHTSLSSISPHSAHASHTTVATHQSTTALGHAPVVPITLSINREGEGRAVDIKPDSREVPVTYLSRSLIDSINTAWRNADDDNKDKEKEREKERERDRKHMEKEKERDRRLLEKSSRLTHDYSDGSVSEGHSGHHLKPTHLIGNLARKHVTGGSISLSTGGVMSLVTSGSGGEENVYDPIRDLETFSAVVSAPESKRRRRERGERHKRDGWDKDRERDEWANMTALRAFWTGRSPAFAACVRARVELQRTRWACDSKEERDGERDGDRERDERERSDGGDEVTGLERVQKKLGSWTGKLDLRQGKKRNRASQDMPLLSPSIGRKDSAEKKEEPSPLASQSDKDEYDDDLLSSGQASPVLGGEHRKPLDGLHNGNARDFLRPYNSLSNPGSSTVSPYSSVLNVGHPALSRRGTTQSVNIAEVSNALLSVSRRRKYPWGDRPINQTRVSSWSDPVSAKEMAYSEDEADVIKDDVGIGRKRKKPASRLSQVVQEHSRESAGSSEGSGPSTDDSGSPRLESSAAPIGKRRRRSFHDLESFRGMHVLTPDHMRIDVQLCGHLLIMHRREQHLKNVIACLQVLTSNLSDTSDKLRADYQEHLSALADAEEKMRVVADIEQANAEVEKIAQGKNTILYESAQFRIPDLWHIASPPRNKVLEYREKVFGTGGRRFPPGVRGTHGRFNRVQWTLDGRTRVVDQYGRTESEDEDEARIDPHERFIMRAQEGDEDVVEHPAMKPMWLLRFFTSWGAQWRPKPKQDATATSAVASPRVSLEDKPKEKSDDRQPMEDTPLSPTSATSSSTVAS</sequence>
<dbReference type="OrthoDB" id="19806at2759"/>
<feature type="region of interest" description="Disordered" evidence="1">
    <location>
        <begin position="527"/>
        <end position="587"/>
    </location>
</feature>
<feature type="compositionally biased region" description="Basic and acidic residues" evidence="1">
    <location>
        <begin position="771"/>
        <end position="782"/>
    </location>
</feature>
<keyword evidence="4" id="KW-1185">Reference proteome</keyword>
<dbReference type="InterPro" id="IPR038919">
    <property type="entry name" value="STB2/STB2"/>
</dbReference>